<comment type="caution">
    <text evidence="1">The sequence shown here is derived from an EMBL/GenBank/DDBJ whole genome shotgun (WGS) entry which is preliminary data.</text>
</comment>
<evidence type="ECO:0000313" key="1">
    <source>
        <dbReference type="EMBL" id="TCP03303.1"/>
    </source>
</evidence>
<gene>
    <name evidence="1" type="ORF">EV684_10421</name>
</gene>
<dbReference type="AlphaFoldDB" id="A0A4R2MUP5"/>
<sequence>MEPALKVAQPVSIVCREWRLDRLLSGLATHTLDLVIADAPRHNSVSVKAFSHHLGGSAIGVFAAPSLQGRRGARAAARRGREAGT</sequence>
<reference evidence="1 2" key="1">
    <citation type="submission" date="2019-03" db="EMBL/GenBank/DDBJ databases">
        <title>Genomic Encyclopedia of Type Strains, Phase IV (KMG-IV): sequencing the most valuable type-strain genomes for metagenomic binning, comparative biology and taxonomic classification.</title>
        <authorList>
            <person name="Goeker M."/>
        </authorList>
    </citation>
    <scope>NUCLEOTIDE SEQUENCE [LARGE SCALE GENOMIC DNA]</scope>
    <source>
        <strain evidence="1 2">DSM 1709</strain>
    </source>
</reference>
<name>A0A4R2MUP5_RUBGE</name>
<protein>
    <submittedName>
        <fullName evidence="1">Uncharacterized protein</fullName>
    </submittedName>
</protein>
<organism evidence="1 2">
    <name type="scientific">Rubrivivax gelatinosus</name>
    <name type="common">Rhodocyclus gelatinosus</name>
    <name type="synonym">Rhodopseudomonas gelatinosa</name>
    <dbReference type="NCBI Taxonomy" id="28068"/>
    <lineage>
        <taxon>Bacteria</taxon>
        <taxon>Pseudomonadati</taxon>
        <taxon>Pseudomonadota</taxon>
        <taxon>Betaproteobacteria</taxon>
        <taxon>Burkholderiales</taxon>
        <taxon>Sphaerotilaceae</taxon>
        <taxon>Rubrivivax</taxon>
    </lineage>
</organism>
<dbReference type="Proteomes" id="UP000295106">
    <property type="component" value="Unassembled WGS sequence"/>
</dbReference>
<dbReference type="EMBL" id="SLXD01000004">
    <property type="protein sequence ID" value="TCP03303.1"/>
    <property type="molecule type" value="Genomic_DNA"/>
</dbReference>
<accession>A0A4R2MUP5</accession>
<dbReference type="RefSeq" id="WP_207896846.1">
    <property type="nucleotide sequence ID" value="NZ_CP181386.1"/>
</dbReference>
<dbReference type="GeneID" id="99685841"/>
<proteinExistence type="predicted"/>
<evidence type="ECO:0000313" key="2">
    <source>
        <dbReference type="Proteomes" id="UP000295106"/>
    </source>
</evidence>